<gene>
    <name evidence="10" type="ORF">HPHI1048_LOCUS15583</name>
</gene>
<evidence type="ECO:0000256" key="5">
    <source>
        <dbReference type="ARBA" id="ARBA00022737"/>
    </source>
</evidence>
<reference evidence="10" key="1">
    <citation type="submission" date="2021-01" db="EMBL/GenBank/DDBJ databases">
        <authorList>
            <person name="Corre E."/>
            <person name="Pelletier E."/>
            <person name="Niang G."/>
            <person name="Scheremetjew M."/>
            <person name="Finn R."/>
            <person name="Kale V."/>
            <person name="Holt S."/>
            <person name="Cochrane G."/>
            <person name="Meng A."/>
            <person name="Brown T."/>
            <person name="Cohen L."/>
        </authorList>
    </citation>
    <scope>NUCLEOTIDE SEQUENCE</scope>
    <source>
        <strain evidence="10">CCMP325</strain>
    </source>
</reference>
<dbReference type="GO" id="GO:0098703">
    <property type="term" value="P:calcium ion import across plasma membrane"/>
    <property type="evidence" value="ECO:0007669"/>
    <property type="project" value="TreeGrafter"/>
</dbReference>
<keyword evidence="3" id="KW-1003">Cell membrane</keyword>
<organism evidence="10">
    <name type="scientific">Hanusia phi</name>
    <dbReference type="NCBI Taxonomy" id="3032"/>
    <lineage>
        <taxon>Eukaryota</taxon>
        <taxon>Cryptophyceae</taxon>
        <taxon>Pyrenomonadales</taxon>
        <taxon>Geminigeraceae</taxon>
        <taxon>Hanusia</taxon>
    </lineage>
</organism>
<dbReference type="InterPro" id="IPR002110">
    <property type="entry name" value="Ankyrin_rpt"/>
</dbReference>
<keyword evidence="9" id="KW-0472">Membrane</keyword>
<dbReference type="PANTHER" id="PTHR10582">
    <property type="entry name" value="TRANSIENT RECEPTOR POTENTIAL ION CHANNEL PROTEIN"/>
    <property type="match status" value="1"/>
</dbReference>
<keyword evidence="5" id="KW-0677">Repeat</keyword>
<keyword evidence="7" id="KW-0406">Ion transport</keyword>
<protein>
    <submittedName>
        <fullName evidence="10">Uncharacterized protein</fullName>
    </submittedName>
</protein>
<evidence type="ECO:0000256" key="9">
    <source>
        <dbReference type="SAM" id="Phobius"/>
    </source>
</evidence>
<keyword evidence="9" id="KW-1133">Transmembrane helix</keyword>
<dbReference type="InterPro" id="IPR024862">
    <property type="entry name" value="TRPV"/>
</dbReference>
<dbReference type="PANTHER" id="PTHR10582:SF2">
    <property type="entry name" value="INACTIVE"/>
    <property type="match status" value="1"/>
</dbReference>
<proteinExistence type="predicted"/>
<dbReference type="InterPro" id="IPR036770">
    <property type="entry name" value="Ankyrin_rpt-contain_sf"/>
</dbReference>
<dbReference type="AlphaFoldDB" id="A0A7S0EUA3"/>
<keyword evidence="4" id="KW-0109">Calcium transport</keyword>
<evidence type="ECO:0000256" key="3">
    <source>
        <dbReference type="ARBA" id="ARBA00022475"/>
    </source>
</evidence>
<sequence length="399" mass="44819">MHASPAMRVILNFKKRSLTEPSQVWGRELKDAVASFTPVVGAAGDRLAHLCLFAEAEEIFLFLLGSEFSDAFGADAAMTDDLEPWEGRITFEREEDEGLYTGLTCLHIAILQGNTRLALIMLDKFPELAGRSLKGIAFKPRKWVRRRAEETGGRRCLPRRSRACDVQVNSLSSFDFGNTTMSLAVCMGNQVICEKIAATLPEGTLDGLAREQDCAGNTILHRVVQHRKYEVLRWLLRAVSDRRTWEIENNERFTPLTLSAILGYNDILHGMLTTPLYARTINVDFASHIDICCNRLVAPGNDGQQKDVINLLDCAVFAGLDSYESNTLAQTFVAEHWNKSGRKAYLRLVLFPFLLVMILAHVLYAVRAQEVQGNWMEAWANNCTANLTYRLECAKKTLQ</sequence>
<keyword evidence="8" id="KW-0407">Ion channel</keyword>
<dbReference type="SUPFAM" id="SSF48403">
    <property type="entry name" value="Ankyrin repeat"/>
    <property type="match status" value="1"/>
</dbReference>
<accession>A0A7S0EUA3</accession>
<evidence type="ECO:0000256" key="1">
    <source>
        <dbReference type="ARBA" id="ARBA00004651"/>
    </source>
</evidence>
<dbReference type="EMBL" id="HBEO01023072">
    <property type="protein sequence ID" value="CAD8493407.1"/>
    <property type="molecule type" value="Transcribed_RNA"/>
</dbReference>
<name>A0A7S0EUA3_9CRYP</name>
<evidence type="ECO:0000256" key="8">
    <source>
        <dbReference type="ARBA" id="ARBA00023303"/>
    </source>
</evidence>
<evidence type="ECO:0000256" key="2">
    <source>
        <dbReference type="ARBA" id="ARBA00022448"/>
    </source>
</evidence>
<dbReference type="Gene3D" id="1.25.40.20">
    <property type="entry name" value="Ankyrin repeat-containing domain"/>
    <property type="match status" value="1"/>
</dbReference>
<dbReference type="GO" id="GO:0005886">
    <property type="term" value="C:plasma membrane"/>
    <property type="evidence" value="ECO:0007669"/>
    <property type="project" value="UniProtKB-SubCell"/>
</dbReference>
<evidence type="ECO:0000256" key="6">
    <source>
        <dbReference type="ARBA" id="ARBA00022837"/>
    </source>
</evidence>
<evidence type="ECO:0000256" key="4">
    <source>
        <dbReference type="ARBA" id="ARBA00022568"/>
    </source>
</evidence>
<comment type="subcellular location">
    <subcellularLocation>
        <location evidence="1">Cell membrane</location>
        <topology evidence="1">Multi-pass membrane protein</topology>
    </subcellularLocation>
</comment>
<dbReference type="GO" id="GO:0005216">
    <property type="term" value="F:monoatomic ion channel activity"/>
    <property type="evidence" value="ECO:0007669"/>
    <property type="project" value="InterPro"/>
</dbReference>
<keyword evidence="6" id="KW-0106">Calcium</keyword>
<feature type="transmembrane region" description="Helical" evidence="9">
    <location>
        <begin position="345"/>
        <end position="366"/>
    </location>
</feature>
<keyword evidence="2" id="KW-0813">Transport</keyword>
<evidence type="ECO:0000256" key="7">
    <source>
        <dbReference type="ARBA" id="ARBA00023065"/>
    </source>
</evidence>
<keyword evidence="9" id="KW-0812">Transmembrane</keyword>
<evidence type="ECO:0000313" key="10">
    <source>
        <dbReference type="EMBL" id="CAD8493407.1"/>
    </source>
</evidence>
<dbReference type="SMART" id="SM00248">
    <property type="entry name" value="ANK"/>
    <property type="match status" value="3"/>
</dbReference>